<dbReference type="PANTHER" id="PTHR30307">
    <property type="entry name" value="S-ADENOSYLMETHIONINE:TRNA RIBOSYLTRANSFERASE-ISOMERASE"/>
    <property type="match status" value="1"/>
</dbReference>
<dbReference type="GO" id="GO:0008616">
    <property type="term" value="P:tRNA queuosine(34) biosynthetic process"/>
    <property type="evidence" value="ECO:0007669"/>
    <property type="project" value="UniProtKB-KW"/>
</dbReference>
<organism evidence="5">
    <name type="scientific">marine metagenome</name>
    <dbReference type="NCBI Taxonomy" id="408172"/>
    <lineage>
        <taxon>unclassified sequences</taxon>
        <taxon>metagenomes</taxon>
        <taxon>ecological metagenomes</taxon>
    </lineage>
</organism>
<keyword evidence="4" id="KW-0671">Queuosine biosynthesis</keyword>
<dbReference type="InterPro" id="IPR042118">
    <property type="entry name" value="QueA_dom1"/>
</dbReference>
<evidence type="ECO:0000256" key="2">
    <source>
        <dbReference type="ARBA" id="ARBA00022679"/>
    </source>
</evidence>
<keyword evidence="2" id="KW-0808">Transferase</keyword>
<sequence>MFFGTVERPPRLSEFDFEIPDKLIAQHPSKNRDECKLMVVYKDTGEIQHKKFKDIHSFFNKGDVLVLNNTQVF</sequence>
<keyword evidence="1" id="KW-0963">Cytoplasm</keyword>
<dbReference type="InterPro" id="IPR036100">
    <property type="entry name" value="QueA_sf"/>
</dbReference>
<dbReference type="EMBL" id="UINC01162591">
    <property type="protein sequence ID" value="SVD62428.1"/>
    <property type="molecule type" value="Genomic_DNA"/>
</dbReference>
<evidence type="ECO:0000256" key="1">
    <source>
        <dbReference type="ARBA" id="ARBA00022490"/>
    </source>
</evidence>
<evidence type="ECO:0008006" key="6">
    <source>
        <dbReference type="Google" id="ProtNLM"/>
    </source>
</evidence>
<dbReference type="Gene3D" id="3.40.1780.10">
    <property type="entry name" value="QueA-like"/>
    <property type="match status" value="1"/>
</dbReference>
<proteinExistence type="predicted"/>
<keyword evidence="3" id="KW-0949">S-adenosyl-L-methionine</keyword>
<accession>A0A382WW46</accession>
<evidence type="ECO:0000256" key="4">
    <source>
        <dbReference type="ARBA" id="ARBA00022785"/>
    </source>
</evidence>
<dbReference type="GO" id="GO:0051075">
    <property type="term" value="F:S-adenosylmethionine:tRNA ribosyltransferase-isomerase activity"/>
    <property type="evidence" value="ECO:0007669"/>
    <property type="project" value="TreeGrafter"/>
</dbReference>
<dbReference type="InterPro" id="IPR003699">
    <property type="entry name" value="QueA"/>
</dbReference>
<reference evidence="5" key="1">
    <citation type="submission" date="2018-05" db="EMBL/GenBank/DDBJ databases">
        <authorList>
            <person name="Lanie J.A."/>
            <person name="Ng W.-L."/>
            <person name="Kazmierczak K.M."/>
            <person name="Andrzejewski T.M."/>
            <person name="Davidsen T.M."/>
            <person name="Wayne K.J."/>
            <person name="Tettelin H."/>
            <person name="Glass J.I."/>
            <person name="Rusch D."/>
            <person name="Podicherti R."/>
            <person name="Tsui H.-C.T."/>
            <person name="Winkler M.E."/>
        </authorList>
    </citation>
    <scope>NUCLEOTIDE SEQUENCE</scope>
</reference>
<gene>
    <name evidence="5" type="ORF">METZ01_LOCUS415282</name>
</gene>
<dbReference type="AlphaFoldDB" id="A0A382WW46"/>
<evidence type="ECO:0000313" key="5">
    <source>
        <dbReference type="EMBL" id="SVD62428.1"/>
    </source>
</evidence>
<dbReference type="PANTHER" id="PTHR30307:SF0">
    <property type="entry name" value="S-ADENOSYLMETHIONINE:TRNA RIBOSYLTRANSFERASE-ISOMERASE"/>
    <property type="match status" value="1"/>
</dbReference>
<dbReference type="Pfam" id="PF02547">
    <property type="entry name" value="Queuosine_synth"/>
    <property type="match status" value="1"/>
</dbReference>
<evidence type="ECO:0000256" key="3">
    <source>
        <dbReference type="ARBA" id="ARBA00022691"/>
    </source>
</evidence>
<dbReference type="SUPFAM" id="SSF111337">
    <property type="entry name" value="QueA-like"/>
    <property type="match status" value="1"/>
</dbReference>
<feature type="non-terminal residue" evidence="5">
    <location>
        <position position="73"/>
    </location>
</feature>
<protein>
    <recommendedName>
        <fullName evidence="6">tRNA preQ1(34) S-adenosylmethionine ribosyltransferase-isomerase QueA</fullName>
    </recommendedName>
</protein>
<name>A0A382WW46_9ZZZZ</name>